<dbReference type="OrthoDB" id="5218140at2759"/>
<evidence type="ECO:0000256" key="5">
    <source>
        <dbReference type="ARBA" id="ARBA00023163"/>
    </source>
</evidence>
<reference evidence="8 9" key="1">
    <citation type="journal article" date="2014" name="Genome Announc.">
        <title>Draft genome sequence of Sclerotinia borealis, a psychrophilic plant pathogenic fungus.</title>
        <authorList>
            <person name="Mardanov A.V."/>
            <person name="Beletsky A.V."/>
            <person name="Kadnikov V.V."/>
            <person name="Ignatov A.N."/>
            <person name="Ravin N.V."/>
        </authorList>
    </citation>
    <scope>NUCLEOTIDE SEQUENCE [LARGE SCALE GENOMIC DNA]</scope>
    <source>
        <strain evidence="9">F-4157</strain>
    </source>
</reference>
<dbReference type="InterPro" id="IPR046347">
    <property type="entry name" value="bZIP_sf"/>
</dbReference>
<comment type="caution">
    <text evidence="8">The sequence shown here is derived from an EMBL/GenBank/DDBJ whole genome shotgun (WGS) entry which is preliminary data.</text>
</comment>
<dbReference type="PANTHER" id="PTHR40621">
    <property type="entry name" value="TRANSCRIPTION FACTOR KAPC-RELATED"/>
    <property type="match status" value="1"/>
</dbReference>
<evidence type="ECO:0000313" key="8">
    <source>
        <dbReference type="EMBL" id="ESZ93573.1"/>
    </source>
</evidence>
<dbReference type="PANTHER" id="PTHR40621:SF11">
    <property type="entry name" value="TRANSCRIPTION FACTOR KAPC-RELATED"/>
    <property type="match status" value="1"/>
</dbReference>
<name>W9CCM2_SCLBF</name>
<organism evidence="8 9">
    <name type="scientific">Sclerotinia borealis (strain F-4128)</name>
    <dbReference type="NCBI Taxonomy" id="1432307"/>
    <lineage>
        <taxon>Eukaryota</taxon>
        <taxon>Fungi</taxon>
        <taxon>Dikarya</taxon>
        <taxon>Ascomycota</taxon>
        <taxon>Pezizomycotina</taxon>
        <taxon>Leotiomycetes</taxon>
        <taxon>Helotiales</taxon>
        <taxon>Sclerotiniaceae</taxon>
        <taxon>Sclerotinia</taxon>
    </lineage>
</organism>
<gene>
    <name evidence="8" type="ORF">SBOR_6056</name>
</gene>
<comment type="subcellular location">
    <subcellularLocation>
        <location evidence="1">Nucleus</location>
    </subcellularLocation>
</comment>
<evidence type="ECO:0000256" key="2">
    <source>
        <dbReference type="ARBA" id="ARBA00007163"/>
    </source>
</evidence>
<evidence type="ECO:0000256" key="6">
    <source>
        <dbReference type="ARBA" id="ARBA00023242"/>
    </source>
</evidence>
<dbReference type="GO" id="GO:0001228">
    <property type="term" value="F:DNA-binding transcription activator activity, RNA polymerase II-specific"/>
    <property type="evidence" value="ECO:0007669"/>
    <property type="project" value="TreeGrafter"/>
</dbReference>
<dbReference type="SUPFAM" id="SSF57959">
    <property type="entry name" value="Leucine zipper domain"/>
    <property type="match status" value="1"/>
</dbReference>
<dbReference type="Gene3D" id="1.20.5.170">
    <property type="match status" value="1"/>
</dbReference>
<dbReference type="AlphaFoldDB" id="W9CCM2"/>
<keyword evidence="4" id="KW-0238">DNA-binding</keyword>
<dbReference type="GO" id="GO:0090575">
    <property type="term" value="C:RNA polymerase II transcription regulator complex"/>
    <property type="evidence" value="ECO:0007669"/>
    <property type="project" value="TreeGrafter"/>
</dbReference>
<evidence type="ECO:0008006" key="10">
    <source>
        <dbReference type="Google" id="ProtNLM"/>
    </source>
</evidence>
<dbReference type="InterPro" id="IPR050936">
    <property type="entry name" value="AP-1-like"/>
</dbReference>
<accession>W9CCM2</accession>
<protein>
    <recommendedName>
        <fullName evidence="10">BZIP domain-containing protein</fullName>
    </recommendedName>
</protein>
<proteinExistence type="inferred from homology"/>
<evidence type="ECO:0000256" key="7">
    <source>
        <dbReference type="SAM" id="MobiDB-lite"/>
    </source>
</evidence>
<keyword evidence="9" id="KW-1185">Reference proteome</keyword>
<dbReference type="HOGENOM" id="CLU_036934_3_0_1"/>
<keyword evidence="5" id="KW-0804">Transcription</keyword>
<sequence>MTDESQDATFTSFWHRSVDKLASKKVKFMPNVTKPKTSKDKDSETTSAASQKQHRRAQVRRAQIEHRQRKENYAKHLEEDAIRLREMIATTENETSALMKENGAMKSTLLASGVKNFSILRSQNHKLPGNQPTIYLPPQDHDSFSSLTISESMQRKRVTIAPIDFETENDRLSSYISDMLTQDINPSTNYFSNGQDVILPYNSSISTGSHASIQFDEFINASCLHLSDSSSSSFRGSGTMDLSKPLPPLPGHVPTPQITVSTPTPDLSIIAINFILALEHPCRTHFHHVPNPAPPFDPTGNPSGHELMASTHIFSHAPLEAFDDLTSESSWLSSYISLAQLYAMSQSLPTSDFEITPVQAWFMIAEKYHHEIDKVVGERRIEYLKRGLGSLSRCYQFGAVVDVESFWEIVDEVMAQDGS</sequence>
<dbReference type="Proteomes" id="UP000019487">
    <property type="component" value="Unassembled WGS sequence"/>
</dbReference>
<evidence type="ECO:0000256" key="3">
    <source>
        <dbReference type="ARBA" id="ARBA00023015"/>
    </source>
</evidence>
<dbReference type="GO" id="GO:0000976">
    <property type="term" value="F:transcription cis-regulatory region binding"/>
    <property type="evidence" value="ECO:0007669"/>
    <property type="project" value="InterPro"/>
</dbReference>
<evidence type="ECO:0000256" key="4">
    <source>
        <dbReference type="ARBA" id="ARBA00023125"/>
    </source>
</evidence>
<keyword evidence="6" id="KW-0539">Nucleus</keyword>
<dbReference type="STRING" id="1432307.W9CCM2"/>
<feature type="region of interest" description="Disordered" evidence="7">
    <location>
        <begin position="25"/>
        <end position="68"/>
    </location>
</feature>
<evidence type="ECO:0000313" key="9">
    <source>
        <dbReference type="Proteomes" id="UP000019487"/>
    </source>
</evidence>
<dbReference type="EMBL" id="AYSA01000305">
    <property type="protein sequence ID" value="ESZ93573.1"/>
    <property type="molecule type" value="Genomic_DNA"/>
</dbReference>
<evidence type="ECO:0000256" key="1">
    <source>
        <dbReference type="ARBA" id="ARBA00004123"/>
    </source>
</evidence>
<comment type="similarity">
    <text evidence="2">Belongs to the bZIP family.</text>
</comment>
<keyword evidence="3" id="KW-0805">Transcription regulation</keyword>
<dbReference type="CDD" id="cd14688">
    <property type="entry name" value="bZIP_YAP"/>
    <property type="match status" value="1"/>
</dbReference>